<evidence type="ECO:0000313" key="3">
    <source>
        <dbReference type="Proteomes" id="UP001597011"/>
    </source>
</evidence>
<evidence type="ECO:0008006" key="4">
    <source>
        <dbReference type="Google" id="ProtNLM"/>
    </source>
</evidence>
<sequence length="422" mass="46869">MKKAVIFSIIIATSFSFFAQNKDSNPIIKFGGFISTDASITTRQTVTAREEVLLILAPKPVVLDEAGNDINDAPEFNFSTLSTRLYASISGPEAFGAKTSAFVEGDFLGINTDTKYSFRLRHAFVKLDWEKSHLLVGQYWHPTFITECFPGNVTFGAGVPYNPLGRNPQFRFTYNLGKVSLSVTQLTNGHFTNKGDSDAQMNALVPELHAQAQYKSDQFLAGVGIGHKILRPEIVTANNYVTKERVHSNSIYAYSKVKTNALTYKTYSIYGQNNDNLVMMGGYAALDKTYTQDQIDKGIVEYTPYNTITSWLDIHTNGKKVIAGVFAGYSENLGAAKKVDVSSYTGRWGNVKNMMRLSPRLVFLSGKTSIGTEIEYSLVNYNIENPNGTTQQEISGYDAYGKVTNYKAADNIKFLLNVTYFF</sequence>
<protein>
    <recommendedName>
        <fullName evidence="4">OmpL-like beta-barrel porin-2</fullName>
    </recommendedName>
</protein>
<feature type="chain" id="PRO_5047226431" description="OmpL-like beta-barrel porin-2" evidence="1">
    <location>
        <begin position="20"/>
        <end position="422"/>
    </location>
</feature>
<dbReference type="EMBL" id="JBHTIB010000012">
    <property type="protein sequence ID" value="MFD0836202.1"/>
    <property type="molecule type" value="Genomic_DNA"/>
</dbReference>
<evidence type="ECO:0000256" key="1">
    <source>
        <dbReference type="SAM" id="SignalP"/>
    </source>
</evidence>
<gene>
    <name evidence="2" type="ORF">ACFQ0I_10530</name>
</gene>
<reference evidence="3" key="1">
    <citation type="journal article" date="2019" name="Int. J. Syst. Evol. Microbiol.">
        <title>The Global Catalogue of Microorganisms (GCM) 10K type strain sequencing project: providing services to taxonomists for standard genome sequencing and annotation.</title>
        <authorList>
            <consortium name="The Broad Institute Genomics Platform"/>
            <consortium name="The Broad Institute Genome Sequencing Center for Infectious Disease"/>
            <person name="Wu L."/>
            <person name="Ma J."/>
        </authorList>
    </citation>
    <scope>NUCLEOTIDE SEQUENCE [LARGE SCALE GENOMIC DNA]</scope>
    <source>
        <strain evidence="3">CCUG 60529</strain>
    </source>
</reference>
<organism evidence="2 3">
    <name type="scientific">Mariniflexile aquimaris</name>
    <dbReference type="NCBI Taxonomy" id="881009"/>
    <lineage>
        <taxon>Bacteria</taxon>
        <taxon>Pseudomonadati</taxon>
        <taxon>Bacteroidota</taxon>
        <taxon>Flavobacteriia</taxon>
        <taxon>Flavobacteriales</taxon>
        <taxon>Flavobacteriaceae</taxon>
        <taxon>Mariniflexile</taxon>
    </lineage>
</organism>
<proteinExistence type="predicted"/>
<feature type="signal peptide" evidence="1">
    <location>
        <begin position="1"/>
        <end position="19"/>
    </location>
</feature>
<dbReference type="Proteomes" id="UP001597011">
    <property type="component" value="Unassembled WGS sequence"/>
</dbReference>
<keyword evidence="1" id="KW-0732">Signal</keyword>
<dbReference type="RefSeq" id="WP_379942063.1">
    <property type="nucleotide sequence ID" value="NZ_JBHTIB010000012.1"/>
</dbReference>
<evidence type="ECO:0000313" key="2">
    <source>
        <dbReference type="EMBL" id="MFD0836202.1"/>
    </source>
</evidence>
<accession>A0ABW3BUM4</accession>
<name>A0ABW3BUM4_9FLAO</name>
<comment type="caution">
    <text evidence="2">The sequence shown here is derived from an EMBL/GenBank/DDBJ whole genome shotgun (WGS) entry which is preliminary data.</text>
</comment>
<keyword evidence="3" id="KW-1185">Reference proteome</keyword>